<accession>A0ACC2PY59</accession>
<dbReference type="EMBL" id="CM056741">
    <property type="protein sequence ID" value="KAJ8687282.1"/>
    <property type="molecule type" value="Genomic_DNA"/>
</dbReference>
<proteinExistence type="predicted"/>
<reference evidence="1" key="1">
    <citation type="submission" date="2023-04" db="EMBL/GenBank/DDBJ databases">
        <title>A chromosome-level genome assembly of the parasitoid wasp Eretmocerus hayati.</title>
        <authorList>
            <person name="Zhong Y."/>
            <person name="Liu S."/>
            <person name="Liu Y."/>
        </authorList>
    </citation>
    <scope>NUCLEOTIDE SEQUENCE</scope>
    <source>
        <strain evidence="1">ZJU_SS_LIU_2023</strain>
    </source>
</reference>
<comment type="caution">
    <text evidence="1">The sequence shown here is derived from an EMBL/GenBank/DDBJ whole genome shotgun (WGS) entry which is preliminary data.</text>
</comment>
<keyword evidence="2" id="KW-1185">Reference proteome</keyword>
<evidence type="ECO:0000313" key="2">
    <source>
        <dbReference type="Proteomes" id="UP001239111"/>
    </source>
</evidence>
<gene>
    <name evidence="1" type="ORF">QAD02_023076</name>
</gene>
<name>A0ACC2PY59_9HYME</name>
<sequence length="632" mass="70188">MNTNSSNTGDTRSLGLRASVDDGDFTSQENQEDDVDGLEGAIDSGIWDFVIVGAGSGGSVLANRLSEVAHFSVLLLEAGKDEMFLTDIPLLAPLMHITDYNWGYRTEPGTPNPKTHQKGYCMSMVDDRCNWPRGKAVGGTSVINFMIYTRGAPSDYDGWEALGNPGWSYRDILPYFLKSENSRLKYQDKRYHSFGGYLDVSNVPYISKLRNPFLQSAKEFGYKLNDYNSERLLGFSPVQANLRFGRRVSAAKAFLEPIRHRRGNLRISPYSRVTKILINPKTKIAKGVRFVQTLTGRTYIARARREVLLCAGSLASPQLLMLSGIGSRDQLEKFKIPVIHDLPGVGANLQDHVSMSALTFLVNDSVTIIESRLATNPLYTLDFWFRGRGPFTVPGGAEALAFVDTRSMLEKKSPNPKGYPDIELVLGIGSLTGDMSGGMRTLFGFTDEFEREVFSKYKGMDAFSIVPILMRPKSRGRVRLRSANPYESPVLEPNYYEHQDDLDTVVRGIKAALRVASSRAFRQFNATLLPVAFPGCRSSKLRFGSDEYWMCVARHVTTTLGHFVGTCKMGPISDPLSVVDSKLRVHGIGNLRVVDASIMPEIIAGHTCAPTYMIGEKVADEIKRHWRAKIGS</sequence>
<protein>
    <submittedName>
        <fullName evidence="1">Uncharacterized protein</fullName>
    </submittedName>
</protein>
<dbReference type="Proteomes" id="UP001239111">
    <property type="component" value="Chromosome 1"/>
</dbReference>
<organism evidence="1 2">
    <name type="scientific">Eretmocerus hayati</name>
    <dbReference type="NCBI Taxonomy" id="131215"/>
    <lineage>
        <taxon>Eukaryota</taxon>
        <taxon>Metazoa</taxon>
        <taxon>Ecdysozoa</taxon>
        <taxon>Arthropoda</taxon>
        <taxon>Hexapoda</taxon>
        <taxon>Insecta</taxon>
        <taxon>Pterygota</taxon>
        <taxon>Neoptera</taxon>
        <taxon>Endopterygota</taxon>
        <taxon>Hymenoptera</taxon>
        <taxon>Apocrita</taxon>
        <taxon>Proctotrupomorpha</taxon>
        <taxon>Chalcidoidea</taxon>
        <taxon>Aphelinidae</taxon>
        <taxon>Aphelininae</taxon>
        <taxon>Eretmocerus</taxon>
    </lineage>
</organism>
<evidence type="ECO:0000313" key="1">
    <source>
        <dbReference type="EMBL" id="KAJ8687282.1"/>
    </source>
</evidence>